<reference evidence="1 6" key="1">
    <citation type="submission" date="2023-04" db="EMBL/GenBank/DDBJ databases">
        <authorList>
            <consortium name="ELIXIR-Norway"/>
        </authorList>
    </citation>
    <scope>NUCLEOTIDE SEQUENCE [LARGE SCALE GENOMIC DNA]</scope>
</reference>
<evidence type="ECO:0000313" key="3">
    <source>
        <dbReference type="EMBL" id="CAI9150395.1"/>
    </source>
</evidence>
<dbReference type="EMBL" id="CATKSN020000866">
    <property type="protein sequence ID" value="CAI9150467.1"/>
    <property type="molecule type" value="Genomic_DNA"/>
</dbReference>
<dbReference type="EMBL" id="CATKSN020000815">
    <property type="protein sequence ID" value="CAI9150406.1"/>
    <property type="molecule type" value="Genomic_DNA"/>
</dbReference>
<name>A0ABN8XL57_RANTA</name>
<protein>
    <submittedName>
        <fullName evidence="1">Uncharacterized protein</fullName>
    </submittedName>
</protein>
<dbReference type="EMBL" id="CATKSN020000802">
    <property type="protein sequence ID" value="CAI9150395.1"/>
    <property type="molecule type" value="Genomic_DNA"/>
</dbReference>
<dbReference type="EMBL" id="CATKSN020000753">
    <property type="protein sequence ID" value="CAI9150313.1"/>
    <property type="molecule type" value="Genomic_DNA"/>
</dbReference>
<organism evidence="1 6">
    <name type="scientific">Rangifer tarandus platyrhynchus</name>
    <name type="common">Svalbard reindeer</name>
    <dbReference type="NCBI Taxonomy" id="3082113"/>
    <lineage>
        <taxon>Eukaryota</taxon>
        <taxon>Metazoa</taxon>
        <taxon>Chordata</taxon>
        <taxon>Craniata</taxon>
        <taxon>Vertebrata</taxon>
        <taxon>Euteleostomi</taxon>
        <taxon>Mammalia</taxon>
        <taxon>Eutheria</taxon>
        <taxon>Laurasiatheria</taxon>
        <taxon>Artiodactyla</taxon>
        <taxon>Ruminantia</taxon>
        <taxon>Pecora</taxon>
        <taxon>Cervidae</taxon>
        <taxon>Odocoileinae</taxon>
        <taxon>Rangifer</taxon>
    </lineage>
</organism>
<keyword evidence="6" id="KW-1185">Reference proteome</keyword>
<evidence type="ECO:0000313" key="6">
    <source>
        <dbReference type="Proteomes" id="UP001176941"/>
    </source>
</evidence>
<sequence>MSYMDRATAKGGFLCQVEAYFSLKGTRKDNCVQSGSKLAEKPQKLGVKCNSESTVLSTRTWGTSGESLKLNHLNIALDAAREGTLPFICKWEGFRSEVCTYLGS</sequence>
<accession>A0ABN8XL57</accession>
<gene>
    <name evidence="1" type="ORF">MRATA1EN1_LOCUS31783</name>
    <name evidence="2" type="ORF">MRATA1EN1_LOCUS31931</name>
    <name evidence="3" type="ORF">MRATA1EN1_LOCUS32013</name>
    <name evidence="4" type="ORF">MRATA1EN1_LOCUS32024</name>
    <name evidence="5" type="ORF">MRATA1EN1_LOCUS32085</name>
</gene>
<comment type="caution">
    <text evidence="1">The sequence shown here is derived from an EMBL/GenBank/DDBJ whole genome shotgun (WGS) entry which is preliminary data.</text>
</comment>
<evidence type="ECO:0000313" key="2">
    <source>
        <dbReference type="EMBL" id="CAI9150313.1"/>
    </source>
</evidence>
<evidence type="ECO:0000313" key="1">
    <source>
        <dbReference type="EMBL" id="CAI9150165.1"/>
    </source>
</evidence>
<evidence type="ECO:0000313" key="5">
    <source>
        <dbReference type="EMBL" id="CAI9150467.1"/>
    </source>
</evidence>
<proteinExistence type="predicted"/>
<dbReference type="Proteomes" id="UP001176941">
    <property type="component" value="Unassembled WGS sequence"/>
</dbReference>
<dbReference type="EMBL" id="CATKSN020000706">
    <property type="protein sequence ID" value="CAI9150165.1"/>
    <property type="molecule type" value="Genomic_DNA"/>
</dbReference>
<evidence type="ECO:0000313" key="4">
    <source>
        <dbReference type="EMBL" id="CAI9150406.1"/>
    </source>
</evidence>